<feature type="domain" description="G protein-regulated inducer of neurite outgrowth C-terminal" evidence="2">
    <location>
        <begin position="468"/>
        <end position="551"/>
    </location>
</feature>
<feature type="compositionally biased region" description="Low complexity" evidence="1">
    <location>
        <begin position="214"/>
        <end position="235"/>
    </location>
</feature>
<sequence length="642" mass="69204">GRAVAMARRPVSESYPSACSRPSDARTVGLEDEEDGAPIFSLSRSSMDVVMGHKCDPAWTTMDMRRSSSTNTHPESHPGAFQQLPPHMWQHMNVTNSHHLPLAPQHLDASASPVLSQRWLANMHRWSQSSSGGGAHSRSSTLDTIVGRDESSRPSSMTQETPFSAAPGAQRSKAMSPAAEPSSLVSPLQTPGSLPEGLVASSPVLLSPGQQRDLLSPTSSPLASPRQADASSPLLSNSPNLLPLAGSLVENHLGCFTFPSPVLSSTSLAEACDAPDSRGLADEAAVELHRPQRSPVLARTSNALVNPSYSTPHSSTKKKDSFTSNSFLELPWEPGQTWTYQGPRWPLVCSVSDTQLGKCCRGSVNTKESSCGAPKSDACREEGTMTSQPELVDVEVQTLTPTGSLWGLRRNISNPNMGSPSILGSPPGSRLNLKSSAGSNSNLVSPSSSMFPISSEEEEEKCEDSQVPSHNLDRRRSCLKNQGEEGDDVRRRSSMKQVQWDEDGMTWDIHGASPDPEELSSAIQKHLEVLSNNQPEKRVTKKNKAPKPPMKPTPGKASDPDVEGRREETPERGGKTERGRAAKREEVRGSDGGAESEARTEEREASSPPKSPSQGSAQNRKRSVIRSLRRPGWCGSSRKMDD</sequence>
<comment type="caution">
    <text evidence="3">The sequence shown here is derived from an EMBL/GenBank/DDBJ whole genome shotgun (WGS) entry which is preliminary data.</text>
</comment>
<feature type="compositionally biased region" description="Polar residues" evidence="1">
    <location>
        <begin position="153"/>
        <end position="162"/>
    </location>
</feature>
<reference evidence="3" key="1">
    <citation type="journal article" date="2004" name="Nature">
        <title>Genome duplication in the teleost fish Tetraodon nigroviridis reveals the early vertebrate proto-karyotype.</title>
        <authorList>
            <person name="Jaillon O."/>
            <person name="Aury J.-M."/>
            <person name="Brunet F."/>
            <person name="Petit J.-L."/>
            <person name="Stange-Thomann N."/>
            <person name="Mauceli E."/>
            <person name="Bouneau L."/>
            <person name="Fischer C."/>
            <person name="Ozouf-Costaz C."/>
            <person name="Bernot A."/>
            <person name="Nicaud S."/>
            <person name="Jaffe D."/>
            <person name="Fisher S."/>
            <person name="Lutfalla G."/>
            <person name="Dossat C."/>
            <person name="Segurens B."/>
            <person name="Dasilva C."/>
            <person name="Salanoubat M."/>
            <person name="Levy M."/>
            <person name="Boudet N."/>
            <person name="Castellano S."/>
            <person name="Anthouard V."/>
            <person name="Jubin C."/>
            <person name="Castelli V."/>
            <person name="Katinka M."/>
            <person name="Vacherie B."/>
            <person name="Biemont C."/>
            <person name="Skalli Z."/>
            <person name="Cattolico L."/>
            <person name="Poulain J."/>
            <person name="De Berardinis V."/>
            <person name="Cruaud C."/>
            <person name="Duprat S."/>
            <person name="Brottier P."/>
            <person name="Coutanceau J.-P."/>
            <person name="Gouzy J."/>
            <person name="Parra G."/>
            <person name="Lardier G."/>
            <person name="Chapple C."/>
            <person name="McKernan K.J."/>
            <person name="McEwan P."/>
            <person name="Bosak S."/>
            <person name="Kellis M."/>
            <person name="Volff J.-N."/>
            <person name="Guigo R."/>
            <person name="Zody M.C."/>
            <person name="Mesirov J."/>
            <person name="Lindblad-Toh K."/>
            <person name="Birren B."/>
            <person name="Nusbaum C."/>
            <person name="Kahn D."/>
            <person name="Robinson-Rechavi M."/>
            <person name="Laudet V."/>
            <person name="Schachter V."/>
            <person name="Quetier F."/>
            <person name="Saurin W."/>
            <person name="Scarpelli C."/>
            <person name="Wincker P."/>
            <person name="Lander E.S."/>
            <person name="Weissenbach J."/>
            <person name="Roest Crollius H."/>
        </authorList>
    </citation>
    <scope>NUCLEOTIDE SEQUENCE [LARGE SCALE GENOMIC DNA]</scope>
</reference>
<feature type="non-terminal residue" evidence="3">
    <location>
        <position position="1"/>
    </location>
</feature>
<feature type="region of interest" description="Disordered" evidence="1">
    <location>
        <begin position="417"/>
        <end position="642"/>
    </location>
</feature>
<feature type="region of interest" description="Disordered" evidence="1">
    <location>
        <begin position="296"/>
        <end position="320"/>
    </location>
</feature>
<evidence type="ECO:0000259" key="2">
    <source>
        <dbReference type="Pfam" id="PF15235"/>
    </source>
</evidence>
<dbReference type="KEGG" id="tng:GSTEN00016378G001"/>
<feature type="compositionally biased region" description="Basic and acidic residues" evidence="1">
    <location>
        <begin position="558"/>
        <end position="589"/>
    </location>
</feature>
<dbReference type="OrthoDB" id="10049175at2759"/>
<dbReference type="EMBL" id="CAAE01014558">
    <property type="protein sequence ID" value="CAF98604.1"/>
    <property type="molecule type" value="Genomic_DNA"/>
</dbReference>
<proteinExistence type="predicted"/>
<dbReference type="InterPro" id="IPR032745">
    <property type="entry name" value="GRIN_C"/>
</dbReference>
<feature type="compositionally biased region" description="Low complexity" evidence="1">
    <location>
        <begin position="418"/>
        <end position="454"/>
    </location>
</feature>
<feature type="compositionally biased region" description="Basic residues" evidence="1">
    <location>
        <begin position="619"/>
        <end position="629"/>
    </location>
</feature>
<organism evidence="3">
    <name type="scientific">Tetraodon nigroviridis</name>
    <name type="common">Spotted green pufferfish</name>
    <name type="synonym">Chelonodon nigroviridis</name>
    <dbReference type="NCBI Taxonomy" id="99883"/>
    <lineage>
        <taxon>Eukaryota</taxon>
        <taxon>Metazoa</taxon>
        <taxon>Chordata</taxon>
        <taxon>Craniata</taxon>
        <taxon>Vertebrata</taxon>
        <taxon>Euteleostomi</taxon>
        <taxon>Actinopterygii</taxon>
        <taxon>Neopterygii</taxon>
        <taxon>Teleostei</taxon>
        <taxon>Neoteleostei</taxon>
        <taxon>Acanthomorphata</taxon>
        <taxon>Eupercaria</taxon>
        <taxon>Tetraodontiformes</taxon>
        <taxon>Tetradontoidea</taxon>
        <taxon>Tetraodontidae</taxon>
        <taxon>Tetraodon</taxon>
    </lineage>
</organism>
<reference evidence="3" key="2">
    <citation type="submission" date="2004-02" db="EMBL/GenBank/DDBJ databases">
        <authorList>
            <consortium name="Genoscope"/>
            <consortium name="Whitehead Institute Centre for Genome Research"/>
        </authorList>
    </citation>
    <scope>NUCLEOTIDE SEQUENCE</scope>
</reference>
<feature type="region of interest" description="Disordered" evidence="1">
    <location>
        <begin position="126"/>
        <end position="235"/>
    </location>
</feature>
<name>Q4SL78_TETNG</name>
<gene>
    <name evidence="3" type="ORF">GSTENG00016378001</name>
</gene>
<dbReference type="AlphaFoldDB" id="Q4SL78"/>
<feature type="compositionally biased region" description="Polar residues" evidence="1">
    <location>
        <begin position="299"/>
        <end position="314"/>
    </location>
</feature>
<protein>
    <submittedName>
        <fullName evidence="3">(spotted green pufferfish) hypothetical protein</fullName>
    </submittedName>
</protein>
<evidence type="ECO:0000313" key="3">
    <source>
        <dbReference type="EMBL" id="CAF98604.1"/>
    </source>
</evidence>
<accession>Q4SL78</accession>
<feature type="region of interest" description="Disordered" evidence="1">
    <location>
        <begin position="1"/>
        <end position="27"/>
    </location>
</feature>
<dbReference type="Pfam" id="PF15235">
    <property type="entry name" value="GRIN_C"/>
    <property type="match status" value="1"/>
</dbReference>
<feature type="region of interest" description="Disordered" evidence="1">
    <location>
        <begin position="64"/>
        <end position="84"/>
    </location>
</feature>
<feature type="compositionally biased region" description="Polar residues" evidence="1">
    <location>
        <begin position="183"/>
        <end position="192"/>
    </location>
</feature>
<evidence type="ECO:0000256" key="1">
    <source>
        <dbReference type="SAM" id="MobiDB-lite"/>
    </source>
</evidence>
<feature type="compositionally biased region" description="Basic and acidic residues" evidence="1">
    <location>
        <begin position="596"/>
        <end position="605"/>
    </location>
</feature>